<dbReference type="Proteomes" id="UP000186513">
    <property type="component" value="Unassembled WGS sequence"/>
</dbReference>
<dbReference type="InterPro" id="IPR005659">
    <property type="entry name" value="Chemorcpt_Glu_NH3ase_CheD"/>
</dbReference>
<dbReference type="PANTHER" id="PTHR35147">
    <property type="entry name" value="CHEMORECEPTOR GLUTAMINE DEAMIDASE CHED-RELATED"/>
    <property type="match status" value="1"/>
</dbReference>
<dbReference type="SUPFAM" id="SSF64438">
    <property type="entry name" value="CNF1/YfiH-like putative cysteine hydrolases"/>
    <property type="match status" value="1"/>
</dbReference>
<evidence type="ECO:0000256" key="1">
    <source>
        <dbReference type="ARBA" id="ARBA00022500"/>
    </source>
</evidence>
<keyword evidence="1 3" id="KW-0145">Chemotaxis</keyword>
<comment type="function">
    <text evidence="3">Probably deamidates glutamine residues to glutamate on methyl-accepting chemotaxis receptors (MCPs), playing an important role in chemotaxis.</text>
</comment>
<dbReference type="InterPro" id="IPR038592">
    <property type="entry name" value="CheD-like_sf"/>
</dbReference>
<reference evidence="4 5" key="1">
    <citation type="submission" date="2016-11" db="EMBL/GenBank/DDBJ databases">
        <authorList>
            <person name="Jaros S."/>
            <person name="Januszkiewicz K."/>
            <person name="Wedrychowicz H."/>
        </authorList>
    </citation>
    <scope>NUCLEOTIDE SEQUENCE [LARGE SCALE GENOMIC DNA]</scope>
    <source>
        <strain evidence="4 5">DSM 18899</strain>
    </source>
</reference>
<gene>
    <name evidence="3" type="primary">cheD</name>
    <name evidence="4" type="ORF">SAMN02745887_01236</name>
</gene>
<dbReference type="PANTHER" id="PTHR35147:SF3">
    <property type="entry name" value="CHEMORECEPTOR GLUTAMINE DEAMIDASE CHED 1-RELATED"/>
    <property type="match status" value="1"/>
</dbReference>
<dbReference type="RefSeq" id="WP_072427768.1">
    <property type="nucleotide sequence ID" value="NZ_FPKR01000004.1"/>
</dbReference>
<dbReference type="CDD" id="cd16352">
    <property type="entry name" value="CheD"/>
    <property type="match status" value="1"/>
</dbReference>
<evidence type="ECO:0000313" key="5">
    <source>
        <dbReference type="Proteomes" id="UP000186513"/>
    </source>
</evidence>
<dbReference type="GO" id="GO:0006935">
    <property type="term" value="P:chemotaxis"/>
    <property type="evidence" value="ECO:0007669"/>
    <property type="project" value="UniProtKB-UniRule"/>
</dbReference>
<comment type="catalytic activity">
    <reaction evidence="3">
        <text>L-glutaminyl-[protein] + H2O = L-glutamyl-[protein] + NH4(+)</text>
        <dbReference type="Rhea" id="RHEA:16441"/>
        <dbReference type="Rhea" id="RHEA-COMP:10207"/>
        <dbReference type="Rhea" id="RHEA-COMP:10208"/>
        <dbReference type="ChEBI" id="CHEBI:15377"/>
        <dbReference type="ChEBI" id="CHEBI:28938"/>
        <dbReference type="ChEBI" id="CHEBI:29973"/>
        <dbReference type="ChEBI" id="CHEBI:30011"/>
        <dbReference type="EC" id="3.5.1.44"/>
    </reaction>
</comment>
<name>A0A1K2HCX8_9NEIS</name>
<dbReference type="Gene3D" id="3.30.1330.200">
    <property type="match status" value="1"/>
</dbReference>
<dbReference type="InterPro" id="IPR011324">
    <property type="entry name" value="Cytotoxic_necrot_fac-like_cat"/>
</dbReference>
<evidence type="ECO:0000313" key="4">
    <source>
        <dbReference type="EMBL" id="SFZ74393.1"/>
    </source>
</evidence>
<accession>A0A1K2HCX8</accession>
<dbReference type="OrthoDB" id="9807202at2"/>
<dbReference type="Pfam" id="PF03975">
    <property type="entry name" value="CheD"/>
    <property type="match status" value="1"/>
</dbReference>
<protein>
    <recommendedName>
        <fullName evidence="3">Probable chemoreceptor glutamine deamidase CheD</fullName>
        <ecNumber evidence="3">3.5.1.44</ecNumber>
    </recommendedName>
</protein>
<dbReference type="AlphaFoldDB" id="A0A1K2HCX8"/>
<comment type="similarity">
    <text evidence="3">Belongs to the CheD family.</text>
</comment>
<evidence type="ECO:0000256" key="2">
    <source>
        <dbReference type="ARBA" id="ARBA00022801"/>
    </source>
</evidence>
<dbReference type="GO" id="GO:0050568">
    <property type="term" value="F:protein-glutamine glutaminase activity"/>
    <property type="evidence" value="ECO:0007669"/>
    <property type="project" value="UniProtKB-UniRule"/>
</dbReference>
<dbReference type="EC" id="3.5.1.44" evidence="3"/>
<organism evidence="4 5">
    <name type="scientific">Chitinimonas taiwanensis DSM 18899</name>
    <dbReference type="NCBI Taxonomy" id="1121279"/>
    <lineage>
        <taxon>Bacteria</taxon>
        <taxon>Pseudomonadati</taxon>
        <taxon>Pseudomonadota</taxon>
        <taxon>Betaproteobacteria</taxon>
        <taxon>Neisseriales</taxon>
        <taxon>Chitinibacteraceae</taxon>
        <taxon>Chitinimonas</taxon>
    </lineage>
</organism>
<sequence length="169" mass="19194">MSFQIDIFLQPGEVYFGDRDTRIRTLLGSCIAITWWHPQRQIGAMCHYLLPQRPHGHPRGDGPLDGRYAEEAFQLTMRYIQAAGTLPADYQVKMFGGGQMLIAEGGKLPAVGERNIEFGKHWLAQHGFRLSREHLAGHGHRHIVFDVATGDVWVRFRPQQDELPPLPKS</sequence>
<dbReference type="HAMAP" id="MF_01440">
    <property type="entry name" value="CheD"/>
    <property type="match status" value="1"/>
</dbReference>
<keyword evidence="2 3" id="KW-0378">Hydrolase</keyword>
<evidence type="ECO:0000256" key="3">
    <source>
        <dbReference type="HAMAP-Rule" id="MF_01440"/>
    </source>
</evidence>
<dbReference type="EMBL" id="FPKR01000004">
    <property type="protein sequence ID" value="SFZ74393.1"/>
    <property type="molecule type" value="Genomic_DNA"/>
</dbReference>
<proteinExistence type="inferred from homology"/>
<dbReference type="STRING" id="1121279.SAMN02745887_01236"/>
<keyword evidence="5" id="KW-1185">Reference proteome</keyword>